<organism evidence="2 3">
    <name type="scientific">Nocardiopsis akebiae</name>
    <dbReference type="NCBI Taxonomy" id="2831968"/>
    <lineage>
        <taxon>Bacteria</taxon>
        <taxon>Bacillati</taxon>
        <taxon>Actinomycetota</taxon>
        <taxon>Actinomycetes</taxon>
        <taxon>Streptosporangiales</taxon>
        <taxon>Nocardiopsidaceae</taxon>
        <taxon>Nocardiopsis</taxon>
    </lineage>
</organism>
<evidence type="ECO:0000313" key="3">
    <source>
        <dbReference type="Proteomes" id="UP000678016"/>
    </source>
</evidence>
<dbReference type="InterPro" id="IPR036388">
    <property type="entry name" value="WH-like_DNA-bd_sf"/>
</dbReference>
<name>A0ABX8C2S3_9ACTN</name>
<accession>A0ABX8C2S3</accession>
<dbReference type="RefSeq" id="WP_212641236.1">
    <property type="nucleotide sequence ID" value="NZ_CP074132.1"/>
</dbReference>
<feature type="domain" description="DNA methylase adenine-specific" evidence="1">
    <location>
        <begin position="226"/>
        <end position="509"/>
    </location>
</feature>
<dbReference type="PANTHER" id="PTHR42998:SF1">
    <property type="entry name" value="TYPE I RESTRICTION ENZYME HINDI METHYLASE SUBUNIT"/>
    <property type="match status" value="1"/>
</dbReference>
<gene>
    <name evidence="2" type="ORF">KGD83_23680</name>
</gene>
<dbReference type="Pfam" id="PF02384">
    <property type="entry name" value="N6_Mtase"/>
    <property type="match status" value="1"/>
</dbReference>
<keyword evidence="2" id="KW-0489">Methyltransferase</keyword>
<dbReference type="InterPro" id="IPR003356">
    <property type="entry name" value="DNA_methylase_A-5"/>
</dbReference>
<dbReference type="GO" id="GO:0008168">
    <property type="term" value="F:methyltransferase activity"/>
    <property type="evidence" value="ECO:0007669"/>
    <property type="project" value="UniProtKB-KW"/>
</dbReference>
<dbReference type="Gene3D" id="1.10.10.10">
    <property type="entry name" value="Winged helix-like DNA-binding domain superfamily/Winged helix DNA-binding domain"/>
    <property type="match status" value="1"/>
</dbReference>
<evidence type="ECO:0000259" key="1">
    <source>
        <dbReference type="Pfam" id="PF02384"/>
    </source>
</evidence>
<evidence type="ECO:0000313" key="2">
    <source>
        <dbReference type="EMBL" id="QUX28225.1"/>
    </source>
</evidence>
<dbReference type="PRINTS" id="PR00507">
    <property type="entry name" value="N12N6MTFRASE"/>
</dbReference>
<dbReference type="InterPro" id="IPR052916">
    <property type="entry name" value="Type-I_RE_MTase_Subunit"/>
</dbReference>
<dbReference type="EMBL" id="CP074132">
    <property type="protein sequence ID" value="QUX28225.1"/>
    <property type="molecule type" value="Genomic_DNA"/>
</dbReference>
<dbReference type="Gene3D" id="3.40.50.150">
    <property type="entry name" value="Vaccinia Virus protein VP39"/>
    <property type="match status" value="1"/>
</dbReference>
<dbReference type="PANTHER" id="PTHR42998">
    <property type="entry name" value="TYPE I RESTRICTION ENZYME HINDVIIP M PROTEIN-RELATED"/>
    <property type="match status" value="1"/>
</dbReference>
<dbReference type="Proteomes" id="UP000678016">
    <property type="component" value="Chromosome"/>
</dbReference>
<protein>
    <submittedName>
        <fullName evidence="2">N-6 DNA methylase</fullName>
    </submittedName>
</protein>
<keyword evidence="3" id="KW-1185">Reference proteome</keyword>
<sequence length="555" mass="60553">MAENAPRLVSRAQLARYAGVSRAAVTNWRNRGSDFPEPADAERELFDLDQVTGWLSSRAVPANARQPHEPAGTTYADRVRAGMEADAPRPGPRPRHGSASGIGDIDRTVLRLLNDLRGTCEPVDSALLIAVLVFLRSSSADQWGLLRLQTGHGIVDGSVFATDFGDLLPPFVSGPLRELGADAFTTAVQGVDAIDAQGKDREVLLTAFNSALSFLEREWVSAHADLRTPESVVRTMVNLLASDGPFDSVYDPFCRTGEFLTEAVQARTEIDPPRAPHVSGAAPNERVFGIAGMNMLLHGIEADFGDRPGLPWDRDDARATADIVLANPPFNMSGPPVSDSTRESFRYGRPPNGNMNFRWLQHVIDRLSPNGRASVLMANGASLSTNAKEAAIRSNMVEDGAVECLIALPGHLFRSTTIPVTVWMLKAPTGRCEEILFIDAGGLGRMTSRTLRTLQEEDAALIRRAYNGWRDGARDGSEGEAPSISRVATIEEIRDKQYSLHPPIYVSGRAPQTDQGKQAETLVSLIQRLESLQSQIPLIETRTSRVLREAQRWIP</sequence>
<dbReference type="SUPFAM" id="SSF53335">
    <property type="entry name" value="S-adenosyl-L-methionine-dependent methyltransferases"/>
    <property type="match status" value="1"/>
</dbReference>
<proteinExistence type="predicted"/>
<reference evidence="3" key="1">
    <citation type="submission" date="2021-05" db="EMBL/GenBank/DDBJ databases">
        <title>Direct Submission.</title>
        <authorList>
            <person name="Li K."/>
            <person name="Gao J."/>
        </authorList>
    </citation>
    <scope>NUCLEOTIDE SEQUENCE [LARGE SCALE GENOMIC DNA]</scope>
    <source>
        <strain evidence="3">HDS12</strain>
    </source>
</reference>
<dbReference type="GO" id="GO:0032259">
    <property type="term" value="P:methylation"/>
    <property type="evidence" value="ECO:0007669"/>
    <property type="project" value="UniProtKB-KW"/>
</dbReference>
<keyword evidence="2" id="KW-0808">Transferase</keyword>
<dbReference type="InterPro" id="IPR029063">
    <property type="entry name" value="SAM-dependent_MTases_sf"/>
</dbReference>